<dbReference type="GO" id="GO:0000160">
    <property type="term" value="P:phosphorelay signal transduction system"/>
    <property type="evidence" value="ECO:0007669"/>
    <property type="project" value="InterPro"/>
</dbReference>
<proteinExistence type="predicted"/>
<dbReference type="SUPFAM" id="SSF69618">
    <property type="entry name" value="HemD-like"/>
    <property type="match status" value="1"/>
</dbReference>
<dbReference type="RefSeq" id="WP_037043116.1">
    <property type="nucleotide sequence ID" value="NZ_BAAAUZ010000009.1"/>
</dbReference>
<dbReference type="CDD" id="cd00383">
    <property type="entry name" value="trans_reg_C"/>
    <property type="match status" value="1"/>
</dbReference>
<dbReference type="Pfam" id="PF02602">
    <property type="entry name" value="HEM4"/>
    <property type="match status" value="1"/>
</dbReference>
<dbReference type="EMBL" id="BSFQ01000017">
    <property type="protein sequence ID" value="GLL12849.1"/>
    <property type="molecule type" value="Genomic_DNA"/>
</dbReference>
<evidence type="ECO:0000256" key="1">
    <source>
        <dbReference type="ARBA" id="ARBA00023125"/>
    </source>
</evidence>
<organism evidence="4 5">
    <name type="scientific">Pseudonocardia halophobica</name>
    <dbReference type="NCBI Taxonomy" id="29401"/>
    <lineage>
        <taxon>Bacteria</taxon>
        <taxon>Bacillati</taxon>
        <taxon>Actinomycetota</taxon>
        <taxon>Actinomycetes</taxon>
        <taxon>Pseudonocardiales</taxon>
        <taxon>Pseudonocardiaceae</taxon>
        <taxon>Pseudonocardia</taxon>
    </lineage>
</organism>
<accession>A0A9W6L897</accession>
<dbReference type="PROSITE" id="PS51755">
    <property type="entry name" value="OMPR_PHOB"/>
    <property type="match status" value="1"/>
</dbReference>
<feature type="DNA-binding region" description="OmpR/PhoB-type" evidence="2">
    <location>
        <begin position="280"/>
        <end position="373"/>
    </location>
</feature>
<evidence type="ECO:0000259" key="3">
    <source>
        <dbReference type="PROSITE" id="PS51755"/>
    </source>
</evidence>
<dbReference type="GO" id="GO:0006355">
    <property type="term" value="P:regulation of DNA-templated transcription"/>
    <property type="evidence" value="ECO:0007669"/>
    <property type="project" value="InterPro"/>
</dbReference>
<dbReference type="SUPFAM" id="SSF46894">
    <property type="entry name" value="C-terminal effector domain of the bipartite response regulators"/>
    <property type="match status" value="1"/>
</dbReference>
<dbReference type="InterPro" id="IPR003754">
    <property type="entry name" value="4pyrrol_synth_uPrphyn_synth"/>
</dbReference>
<dbReference type="InterPro" id="IPR001867">
    <property type="entry name" value="OmpR/PhoB-type_DNA-bd"/>
</dbReference>
<keyword evidence="1 2" id="KW-0238">DNA-binding</keyword>
<evidence type="ECO:0000256" key="2">
    <source>
        <dbReference type="PROSITE-ProRule" id="PRU01091"/>
    </source>
</evidence>
<dbReference type="InterPro" id="IPR016032">
    <property type="entry name" value="Sig_transdc_resp-reg_C-effctor"/>
</dbReference>
<sequence>MSAPTTTEAQVPPLAGFTVGVTAARRAEELGTMLERRGACVQHGPALRIVPLADDAELEARTRDLIARPPDVTVATTGIGFRGWIEAADGWGMGEDLLAALARGELLARGPKARGQIRASGLTEVWSPPSESSAEVLDHLLEEGVDGRRIAVQLHGEPLPDVVEALEMAGAEVVEVPVYRWVPPADLAPMDRLTDLVLAGGVDMLTFTSAPAAASLLARAAERRLRDELIAALRGPVLVVCVGPVTAAPLEAVDVPTLQPQRSRLGAMVRALEAEAPARARRLPVAGHRLELRGHAALVDGELKAVPPTGMALLRVLARRPGRVVSRAELLRALPGGGDDEHAVETAMARLRSALGVPKLIQTVVKRGYRLALDPNAGPSPVGGHCVSGDER</sequence>
<dbReference type="InterPro" id="IPR039793">
    <property type="entry name" value="UROS/Hem4"/>
</dbReference>
<dbReference type="AlphaFoldDB" id="A0A9W6L897"/>
<dbReference type="SMART" id="SM00862">
    <property type="entry name" value="Trans_reg_C"/>
    <property type="match status" value="1"/>
</dbReference>
<reference evidence="4" key="2">
    <citation type="submission" date="2023-01" db="EMBL/GenBank/DDBJ databases">
        <authorList>
            <person name="Sun Q."/>
            <person name="Evtushenko L."/>
        </authorList>
    </citation>
    <scope>NUCLEOTIDE SEQUENCE</scope>
    <source>
        <strain evidence="4">VKM Ac-1069</strain>
    </source>
</reference>
<evidence type="ECO:0000313" key="4">
    <source>
        <dbReference type="EMBL" id="GLL12849.1"/>
    </source>
</evidence>
<dbReference type="Proteomes" id="UP001143463">
    <property type="component" value="Unassembled WGS sequence"/>
</dbReference>
<dbReference type="Pfam" id="PF00486">
    <property type="entry name" value="Trans_reg_C"/>
    <property type="match status" value="1"/>
</dbReference>
<dbReference type="InterPro" id="IPR036108">
    <property type="entry name" value="4pyrrol_syn_uPrphyn_synt_sf"/>
</dbReference>
<protein>
    <submittedName>
        <fullName evidence="4">Uroporphyrinogen-III synthase</fullName>
    </submittedName>
</protein>
<dbReference type="NCBIfam" id="NF005568">
    <property type="entry name" value="PRK07239.1"/>
    <property type="match status" value="1"/>
</dbReference>
<comment type="caution">
    <text evidence="4">The sequence shown here is derived from an EMBL/GenBank/DDBJ whole genome shotgun (WGS) entry which is preliminary data.</text>
</comment>
<reference evidence="4" key="1">
    <citation type="journal article" date="2014" name="Int. J. Syst. Evol. Microbiol.">
        <title>Complete genome sequence of Corynebacterium casei LMG S-19264T (=DSM 44701T), isolated from a smear-ripened cheese.</title>
        <authorList>
            <consortium name="US DOE Joint Genome Institute (JGI-PGF)"/>
            <person name="Walter F."/>
            <person name="Albersmeier A."/>
            <person name="Kalinowski J."/>
            <person name="Ruckert C."/>
        </authorList>
    </citation>
    <scope>NUCLEOTIDE SEQUENCE</scope>
    <source>
        <strain evidence="4">VKM Ac-1069</strain>
    </source>
</reference>
<keyword evidence="5" id="KW-1185">Reference proteome</keyword>
<dbReference type="PANTHER" id="PTHR40082">
    <property type="entry name" value="BLR5956 PROTEIN"/>
    <property type="match status" value="1"/>
</dbReference>
<feature type="domain" description="OmpR/PhoB-type" evidence="3">
    <location>
        <begin position="280"/>
        <end position="373"/>
    </location>
</feature>
<dbReference type="PANTHER" id="PTHR40082:SF1">
    <property type="entry name" value="BLR5956 PROTEIN"/>
    <property type="match status" value="1"/>
</dbReference>
<dbReference type="GO" id="GO:0004852">
    <property type="term" value="F:uroporphyrinogen-III synthase activity"/>
    <property type="evidence" value="ECO:0007669"/>
    <property type="project" value="InterPro"/>
</dbReference>
<dbReference type="CDD" id="cd06578">
    <property type="entry name" value="HemD"/>
    <property type="match status" value="1"/>
</dbReference>
<dbReference type="GO" id="GO:0006780">
    <property type="term" value="P:uroporphyrinogen III biosynthetic process"/>
    <property type="evidence" value="ECO:0007669"/>
    <property type="project" value="InterPro"/>
</dbReference>
<dbReference type="InterPro" id="IPR036388">
    <property type="entry name" value="WH-like_DNA-bd_sf"/>
</dbReference>
<dbReference type="GO" id="GO:0003677">
    <property type="term" value="F:DNA binding"/>
    <property type="evidence" value="ECO:0007669"/>
    <property type="project" value="UniProtKB-UniRule"/>
</dbReference>
<dbReference type="Gene3D" id="3.40.50.10090">
    <property type="match status" value="2"/>
</dbReference>
<dbReference type="Gene3D" id="1.10.10.10">
    <property type="entry name" value="Winged helix-like DNA-binding domain superfamily/Winged helix DNA-binding domain"/>
    <property type="match status" value="1"/>
</dbReference>
<gene>
    <name evidence="4" type="ORF">GCM10017577_39910</name>
</gene>
<name>A0A9W6L897_9PSEU</name>
<evidence type="ECO:0000313" key="5">
    <source>
        <dbReference type="Proteomes" id="UP001143463"/>
    </source>
</evidence>